<feature type="region of interest" description="Disordered" evidence="1">
    <location>
        <begin position="31"/>
        <end position="67"/>
    </location>
</feature>
<comment type="caution">
    <text evidence="2">The sequence shown here is derived from an EMBL/GenBank/DDBJ whole genome shotgun (WGS) entry which is preliminary data.</text>
</comment>
<evidence type="ECO:0000313" key="2">
    <source>
        <dbReference type="EMBL" id="MPM07780.1"/>
    </source>
</evidence>
<accession>A0A644WV73</accession>
<sequence>MGAKGMAFCRYLGENLRLWVQKLYIIGGDDHADSGNDSGSAGRAAGRDSDNAAESRQKTGKKRIYQV</sequence>
<dbReference type="AlphaFoldDB" id="A0A644WV73"/>
<proteinExistence type="predicted"/>
<reference evidence="2" key="1">
    <citation type="submission" date="2019-08" db="EMBL/GenBank/DDBJ databases">
        <authorList>
            <person name="Kucharzyk K."/>
            <person name="Murdoch R.W."/>
            <person name="Higgins S."/>
            <person name="Loffler F."/>
        </authorList>
    </citation>
    <scope>NUCLEOTIDE SEQUENCE</scope>
</reference>
<dbReference type="EMBL" id="VSSQ01001375">
    <property type="protein sequence ID" value="MPM07780.1"/>
    <property type="molecule type" value="Genomic_DNA"/>
</dbReference>
<feature type="compositionally biased region" description="Basic residues" evidence="1">
    <location>
        <begin position="58"/>
        <end position="67"/>
    </location>
</feature>
<organism evidence="2">
    <name type="scientific">bioreactor metagenome</name>
    <dbReference type="NCBI Taxonomy" id="1076179"/>
    <lineage>
        <taxon>unclassified sequences</taxon>
        <taxon>metagenomes</taxon>
        <taxon>ecological metagenomes</taxon>
    </lineage>
</organism>
<gene>
    <name evidence="2" type="ORF">SDC9_54088</name>
</gene>
<evidence type="ECO:0000256" key="1">
    <source>
        <dbReference type="SAM" id="MobiDB-lite"/>
    </source>
</evidence>
<name>A0A644WV73_9ZZZZ</name>
<protein>
    <submittedName>
        <fullName evidence="2">Uncharacterized protein</fullName>
    </submittedName>
</protein>
<feature type="compositionally biased region" description="Basic and acidic residues" evidence="1">
    <location>
        <begin position="45"/>
        <end position="57"/>
    </location>
</feature>